<evidence type="ECO:0000313" key="3">
    <source>
        <dbReference type="Proteomes" id="UP000472971"/>
    </source>
</evidence>
<reference evidence="2 3" key="1">
    <citation type="submission" date="2020-02" db="EMBL/GenBank/DDBJ databases">
        <title>Bacillus aquiflavi sp. nov., isolated from yellow water of strong flavor Chinese baijiu in Yibin region of China.</title>
        <authorList>
            <person name="Xie J."/>
        </authorList>
    </citation>
    <scope>NUCLEOTIDE SEQUENCE [LARGE SCALE GENOMIC DNA]</scope>
    <source>
        <strain evidence="2 3">3H-10</strain>
    </source>
</reference>
<evidence type="ECO:0000313" key="1">
    <source>
        <dbReference type="EMBL" id="MBA4538794.1"/>
    </source>
</evidence>
<evidence type="ECO:0000313" key="2">
    <source>
        <dbReference type="EMBL" id="NEY83144.1"/>
    </source>
</evidence>
<dbReference type="RefSeq" id="WP_163243546.1">
    <property type="nucleotide sequence ID" value="NZ_CP082780.1"/>
</dbReference>
<evidence type="ECO:0008006" key="5">
    <source>
        <dbReference type="Google" id="ProtNLM"/>
    </source>
</evidence>
<accession>A0A6B3W6W3</accession>
<dbReference type="EMBL" id="JAAIWN010000082">
    <property type="protein sequence ID" value="NEY83144.1"/>
    <property type="molecule type" value="Genomic_DNA"/>
</dbReference>
<dbReference type="AlphaFoldDB" id="A0A6B3W6W3"/>
<dbReference type="Proteomes" id="UP000472971">
    <property type="component" value="Unassembled WGS sequence"/>
</dbReference>
<name>A0A6B3W6W3_9BACI</name>
<proteinExistence type="predicted"/>
<dbReference type="EMBL" id="JACEIO010000080">
    <property type="protein sequence ID" value="MBA4538794.1"/>
    <property type="molecule type" value="Genomic_DNA"/>
</dbReference>
<sequence>MSKIFEDDFMDIQADMVSLCLEYVDSKAENIYIYASNENGVFSFNAFYKINGKIVRTNEVNNVLAETNEKIDDNKERRLSVLKIGVQDLQRIVDLCKQYNQSIPTELKLKYDVKSNNLEADYKYENVYSDDNSLTSFDNFNAWYEEVKASNV</sequence>
<gene>
    <name evidence="2" type="ORF">G4D64_16980</name>
    <name evidence="1" type="ORF">H1Z61_17085</name>
</gene>
<comment type="caution">
    <text evidence="2">The sequence shown here is derived from an EMBL/GenBank/DDBJ whole genome shotgun (WGS) entry which is preliminary data.</text>
</comment>
<protein>
    <recommendedName>
        <fullName evidence="5">DUF600 domain-containing protein</fullName>
    </recommendedName>
</protein>
<keyword evidence="3" id="KW-1185">Reference proteome</keyword>
<organism evidence="2 3">
    <name type="scientific">Bacillus aquiflavi</name>
    <dbReference type="NCBI Taxonomy" id="2672567"/>
    <lineage>
        <taxon>Bacteria</taxon>
        <taxon>Bacillati</taxon>
        <taxon>Bacillota</taxon>
        <taxon>Bacilli</taxon>
        <taxon>Bacillales</taxon>
        <taxon>Bacillaceae</taxon>
        <taxon>Bacillus</taxon>
    </lineage>
</organism>
<reference evidence="1 4" key="2">
    <citation type="submission" date="2020-07" db="EMBL/GenBank/DDBJ databases">
        <authorList>
            <person name="Feng H."/>
        </authorList>
    </citation>
    <scope>NUCLEOTIDE SEQUENCE [LARGE SCALE GENOMIC DNA]</scope>
    <source>
        <strain evidence="4">s-12</strain>
        <strain evidence="1">S-12</strain>
    </source>
</reference>
<evidence type="ECO:0000313" key="4">
    <source>
        <dbReference type="Proteomes" id="UP000570010"/>
    </source>
</evidence>
<dbReference type="Proteomes" id="UP000570010">
    <property type="component" value="Unassembled WGS sequence"/>
</dbReference>